<keyword evidence="2" id="KW-1185">Reference proteome</keyword>
<organism evidence="1 2">
    <name type="scientific">Anaerocolumna cellulosilytica</name>
    <dbReference type="NCBI Taxonomy" id="433286"/>
    <lineage>
        <taxon>Bacteria</taxon>
        <taxon>Bacillati</taxon>
        <taxon>Bacillota</taxon>
        <taxon>Clostridia</taxon>
        <taxon>Lachnospirales</taxon>
        <taxon>Lachnospiraceae</taxon>
        <taxon>Anaerocolumna</taxon>
    </lineage>
</organism>
<protein>
    <submittedName>
        <fullName evidence="1">Uncharacterized protein</fullName>
    </submittedName>
</protein>
<gene>
    <name evidence="1" type="ORF">acsn021_29730</name>
</gene>
<proteinExistence type="predicted"/>
<sequence>MKSNTNEHYHYASINTDDLAHITELENSLSSKTNRNIVLIAYEPNDTDSNKTKIH</sequence>
<name>A0A6S6QXN0_9FIRM</name>
<dbReference type="AlphaFoldDB" id="A0A6S6QXN0"/>
<dbReference type="KEGG" id="acel:acsn021_29730"/>
<evidence type="ECO:0000313" key="2">
    <source>
        <dbReference type="Proteomes" id="UP000515561"/>
    </source>
</evidence>
<evidence type="ECO:0000313" key="1">
    <source>
        <dbReference type="EMBL" id="BCJ95404.1"/>
    </source>
</evidence>
<dbReference type="EMBL" id="AP023367">
    <property type="protein sequence ID" value="BCJ95404.1"/>
    <property type="molecule type" value="Genomic_DNA"/>
</dbReference>
<dbReference type="Proteomes" id="UP000515561">
    <property type="component" value="Chromosome"/>
</dbReference>
<dbReference type="RefSeq" id="WP_184094288.1">
    <property type="nucleotide sequence ID" value="NZ_AP023367.1"/>
</dbReference>
<accession>A0A6S6QXN0</accession>
<reference evidence="1 2" key="1">
    <citation type="journal article" date="2016" name="Int. J. Syst. Evol. Microbiol.">
        <title>Descriptions of Anaerotaenia torta gen. nov., sp. nov. and Anaerocolumna cellulosilytica gen. nov., sp. nov. isolated from a methanogenic reactor of cattle waste.</title>
        <authorList>
            <person name="Uek A."/>
            <person name="Ohtaki Y."/>
            <person name="Kaku N."/>
            <person name="Ueki K."/>
        </authorList>
    </citation>
    <scope>NUCLEOTIDE SEQUENCE [LARGE SCALE GENOMIC DNA]</scope>
    <source>
        <strain evidence="1 2">SN021</strain>
    </source>
</reference>